<protein>
    <submittedName>
        <fullName evidence="2">Uncharacterized protein</fullName>
    </submittedName>
</protein>
<evidence type="ECO:0000256" key="1">
    <source>
        <dbReference type="SAM" id="Phobius"/>
    </source>
</evidence>
<keyword evidence="1" id="KW-0812">Transmembrane</keyword>
<evidence type="ECO:0000313" key="2">
    <source>
        <dbReference type="EMBL" id="MPN25036.1"/>
    </source>
</evidence>
<proteinExistence type="predicted"/>
<name>A0A645GFU6_9ZZZZ</name>
<feature type="transmembrane region" description="Helical" evidence="1">
    <location>
        <begin position="172"/>
        <end position="190"/>
    </location>
</feature>
<dbReference type="AlphaFoldDB" id="A0A645GFU6"/>
<accession>A0A645GFU6</accession>
<gene>
    <name evidence="2" type="ORF">SDC9_172443</name>
</gene>
<dbReference type="EMBL" id="VSSQ01074076">
    <property type="protein sequence ID" value="MPN25036.1"/>
    <property type="molecule type" value="Genomic_DNA"/>
</dbReference>
<feature type="transmembrane region" description="Helical" evidence="1">
    <location>
        <begin position="211"/>
        <end position="233"/>
    </location>
</feature>
<keyword evidence="1" id="KW-0472">Membrane</keyword>
<comment type="caution">
    <text evidence="2">The sequence shown here is derived from an EMBL/GenBank/DDBJ whole genome shotgun (WGS) entry which is preliminary data.</text>
</comment>
<reference evidence="2" key="1">
    <citation type="submission" date="2019-08" db="EMBL/GenBank/DDBJ databases">
        <authorList>
            <person name="Kucharzyk K."/>
            <person name="Murdoch R.W."/>
            <person name="Higgins S."/>
            <person name="Loffler F."/>
        </authorList>
    </citation>
    <scope>NUCLEOTIDE SEQUENCE</scope>
</reference>
<organism evidence="2">
    <name type="scientific">bioreactor metagenome</name>
    <dbReference type="NCBI Taxonomy" id="1076179"/>
    <lineage>
        <taxon>unclassified sequences</taxon>
        <taxon>metagenomes</taxon>
        <taxon>ecological metagenomes</taxon>
    </lineage>
</organism>
<sequence length="234" mass="26180">MDHNHLGKPGQKRVVQVFIQKQLRIIHGLPVQVDGQPNAALRKGNAGSALVLFLGRLPGRLQVGNMDIDLHDARLHPHLALGIGQSDHRAFRVHTHDMHAVPQSQFGRVQLRALPPGLLQCGRQHFLPGIQRPPDLFSLPRPAGFVHLFKFLCGLDHFFGFVFRLGHDLQRLFARVLEYLIVLFFLRALALRRLFADPRSLVHHRLRAVKLALCLLPCVFGAGQQVVHGGVFAG</sequence>
<keyword evidence="1" id="KW-1133">Transmembrane helix</keyword>